<sequence length="27" mass="2948">MDGGECHGPKCKARDHGTGYALLRFID</sequence>
<accession>A0A7J9LIU2</accession>
<comment type="caution">
    <text evidence="1">The sequence shown here is derived from an EMBL/GenBank/DDBJ whole genome shotgun (WGS) entry which is preliminary data.</text>
</comment>
<dbReference type="EMBL" id="JABFAF010000006">
    <property type="protein sequence ID" value="MBA0858670.1"/>
    <property type="molecule type" value="Genomic_DNA"/>
</dbReference>
<proteinExistence type="predicted"/>
<gene>
    <name evidence="1" type="ORF">Goshw_029569</name>
</gene>
<dbReference type="Proteomes" id="UP000593576">
    <property type="component" value="Unassembled WGS sequence"/>
</dbReference>
<evidence type="ECO:0000313" key="1">
    <source>
        <dbReference type="EMBL" id="MBA0858670.1"/>
    </source>
</evidence>
<evidence type="ECO:0000313" key="2">
    <source>
        <dbReference type="Proteomes" id="UP000593576"/>
    </source>
</evidence>
<dbReference type="AlphaFoldDB" id="A0A7J9LIU2"/>
<organism evidence="1 2">
    <name type="scientific">Gossypium schwendimanii</name>
    <name type="common">Cotton</name>
    <dbReference type="NCBI Taxonomy" id="34291"/>
    <lineage>
        <taxon>Eukaryota</taxon>
        <taxon>Viridiplantae</taxon>
        <taxon>Streptophyta</taxon>
        <taxon>Embryophyta</taxon>
        <taxon>Tracheophyta</taxon>
        <taxon>Spermatophyta</taxon>
        <taxon>Magnoliopsida</taxon>
        <taxon>eudicotyledons</taxon>
        <taxon>Gunneridae</taxon>
        <taxon>Pentapetalae</taxon>
        <taxon>rosids</taxon>
        <taxon>malvids</taxon>
        <taxon>Malvales</taxon>
        <taxon>Malvaceae</taxon>
        <taxon>Malvoideae</taxon>
        <taxon>Gossypium</taxon>
    </lineage>
</organism>
<name>A0A7J9LIU2_GOSSC</name>
<keyword evidence="2" id="KW-1185">Reference proteome</keyword>
<reference evidence="1 2" key="1">
    <citation type="journal article" date="2019" name="Genome Biol. Evol.">
        <title>Insights into the evolution of the New World diploid cottons (Gossypium, subgenus Houzingenia) based on genome sequencing.</title>
        <authorList>
            <person name="Grover C.E."/>
            <person name="Arick M.A. 2nd"/>
            <person name="Thrash A."/>
            <person name="Conover J.L."/>
            <person name="Sanders W.S."/>
            <person name="Peterson D.G."/>
            <person name="Frelichowski J.E."/>
            <person name="Scheffler J.A."/>
            <person name="Scheffler B.E."/>
            <person name="Wendel J.F."/>
        </authorList>
    </citation>
    <scope>NUCLEOTIDE SEQUENCE [LARGE SCALE GENOMIC DNA]</scope>
    <source>
        <strain evidence="1">1</strain>
        <tissue evidence="1">Leaf</tissue>
    </source>
</reference>
<protein>
    <submittedName>
        <fullName evidence="1">Uncharacterized protein</fullName>
    </submittedName>
</protein>